<dbReference type="InterPro" id="IPR040008">
    <property type="entry name" value="Ribosomal_mL46"/>
</dbReference>
<protein>
    <recommendedName>
        <fullName evidence="7">Large ribosomal subunit protein mL46</fullName>
    </recommendedName>
</protein>
<organism evidence="9 10">
    <name type="scientific">Ziziphus jujuba var. spinosa</name>
    <dbReference type="NCBI Taxonomy" id="714518"/>
    <lineage>
        <taxon>Eukaryota</taxon>
        <taxon>Viridiplantae</taxon>
        <taxon>Streptophyta</taxon>
        <taxon>Embryophyta</taxon>
        <taxon>Tracheophyta</taxon>
        <taxon>Spermatophyta</taxon>
        <taxon>Magnoliopsida</taxon>
        <taxon>eudicotyledons</taxon>
        <taxon>Gunneridae</taxon>
        <taxon>Pentapetalae</taxon>
        <taxon>rosids</taxon>
        <taxon>fabids</taxon>
        <taxon>Rosales</taxon>
        <taxon>Rhamnaceae</taxon>
        <taxon>Paliureae</taxon>
        <taxon>Ziziphus</taxon>
    </lineage>
</organism>
<evidence type="ECO:0000256" key="1">
    <source>
        <dbReference type="ARBA" id="ARBA00004173"/>
    </source>
</evidence>
<dbReference type="PANTHER" id="PTHR13124:SF12">
    <property type="entry name" value="LARGE RIBOSOMAL SUBUNIT PROTEIN ML46"/>
    <property type="match status" value="1"/>
</dbReference>
<dbReference type="EMBL" id="JAEACU010000012">
    <property type="protein sequence ID" value="KAH7513061.1"/>
    <property type="molecule type" value="Genomic_DNA"/>
</dbReference>
<dbReference type="AlphaFoldDB" id="A0A978UE68"/>
<accession>A0A978UE68</accession>
<dbReference type="Proteomes" id="UP000813462">
    <property type="component" value="Unassembled WGS sequence"/>
</dbReference>
<evidence type="ECO:0000313" key="9">
    <source>
        <dbReference type="EMBL" id="KAH7513061.1"/>
    </source>
</evidence>
<dbReference type="GO" id="GO:0005743">
    <property type="term" value="C:mitochondrial inner membrane"/>
    <property type="evidence" value="ECO:0007669"/>
    <property type="project" value="UniProtKB-ARBA"/>
</dbReference>
<dbReference type="GO" id="GO:0003735">
    <property type="term" value="F:structural constituent of ribosome"/>
    <property type="evidence" value="ECO:0007669"/>
    <property type="project" value="InterPro"/>
</dbReference>
<keyword evidence="8" id="KW-0472">Membrane</keyword>
<evidence type="ECO:0000256" key="2">
    <source>
        <dbReference type="ARBA" id="ARBA00009070"/>
    </source>
</evidence>
<feature type="transmembrane region" description="Helical" evidence="8">
    <location>
        <begin position="138"/>
        <end position="157"/>
    </location>
</feature>
<evidence type="ECO:0000256" key="7">
    <source>
        <dbReference type="ARBA" id="ARBA00035190"/>
    </source>
</evidence>
<gene>
    <name evidence="9" type="ORF">FEM48_Zijuj12G0156500</name>
</gene>
<comment type="similarity">
    <text evidence="2">Belongs to the mitochondrion-specific ribosomal protein mL46 family.</text>
</comment>
<keyword evidence="4" id="KW-0689">Ribosomal protein</keyword>
<keyword evidence="5" id="KW-0496">Mitochondrion</keyword>
<dbReference type="FunFam" id="3.90.79.10:FF:000018">
    <property type="entry name" value="39S ribosomal protein L46, mitochondrial"/>
    <property type="match status" value="1"/>
</dbReference>
<dbReference type="GO" id="GO:0005762">
    <property type="term" value="C:mitochondrial large ribosomal subunit"/>
    <property type="evidence" value="ECO:0007669"/>
    <property type="project" value="TreeGrafter"/>
</dbReference>
<evidence type="ECO:0000256" key="5">
    <source>
        <dbReference type="ARBA" id="ARBA00023128"/>
    </source>
</evidence>
<comment type="caution">
    <text evidence="9">The sequence shown here is derived from an EMBL/GenBank/DDBJ whole genome shotgun (WGS) entry which is preliminary data.</text>
</comment>
<evidence type="ECO:0000256" key="3">
    <source>
        <dbReference type="ARBA" id="ARBA00022946"/>
    </source>
</evidence>
<sequence length="314" mass="36631">MRIRMQRSLRLSAQPLLKQVVRGFSSNSEKIVASVLFERLPVVIPKIDPVVYAFQEFSFRWQQQYRRMYPDELLDKSNSRGKGDYHIDYVPAPRITEADKKNDKNWYFTYKISCGALPGGFCFIEVVKASIEHCDVRWFLILLTTLSVILAMVLLPWESQFCGHLPVTWKWKYNYPLSDNERSLQRALDRRLYLLLYGSTYGSPTGNPVWHFPEKVYESEETLRKCAESALESVIGDLSHTYFVGNAPMGHMVVQATENLADFSSFKRFFFKSQVIATNKFNINKCEDFVWVTKDEVLEYFPEQAEFLNKMIIS</sequence>
<name>A0A978UE68_ZIZJJ</name>
<evidence type="ECO:0000313" key="10">
    <source>
        <dbReference type="Proteomes" id="UP000813462"/>
    </source>
</evidence>
<evidence type="ECO:0000256" key="4">
    <source>
        <dbReference type="ARBA" id="ARBA00022980"/>
    </source>
</evidence>
<comment type="subcellular location">
    <subcellularLocation>
        <location evidence="1">Mitochondrion</location>
    </subcellularLocation>
</comment>
<evidence type="ECO:0000256" key="8">
    <source>
        <dbReference type="SAM" id="Phobius"/>
    </source>
</evidence>
<keyword evidence="8" id="KW-1133">Transmembrane helix</keyword>
<dbReference type="Gene3D" id="3.90.79.10">
    <property type="entry name" value="Nucleoside Triphosphate Pyrophosphohydrolase"/>
    <property type="match status" value="1"/>
</dbReference>
<dbReference type="PANTHER" id="PTHR13124">
    <property type="entry name" value="39S RIBOSOMAL PROTEIN L46, MITOCHONDRIAL PRECURSOR-RELATED"/>
    <property type="match status" value="1"/>
</dbReference>
<keyword evidence="8" id="KW-0812">Transmembrane</keyword>
<keyword evidence="3" id="KW-0809">Transit peptide</keyword>
<evidence type="ECO:0000256" key="6">
    <source>
        <dbReference type="ARBA" id="ARBA00023274"/>
    </source>
</evidence>
<reference evidence="9" key="1">
    <citation type="journal article" date="2021" name="Front. Plant Sci.">
        <title>Chromosome-Scale Genome Assembly for Chinese Sour Jujube and Insights Into Its Genome Evolution and Domestication Signature.</title>
        <authorList>
            <person name="Shen L.-Y."/>
            <person name="Luo H."/>
            <person name="Wang X.-L."/>
            <person name="Wang X.-M."/>
            <person name="Qiu X.-J."/>
            <person name="Liu H."/>
            <person name="Zhou S.-S."/>
            <person name="Jia K.-H."/>
            <person name="Nie S."/>
            <person name="Bao Y.-T."/>
            <person name="Zhang R.-G."/>
            <person name="Yun Q.-Z."/>
            <person name="Chai Y.-H."/>
            <person name="Lu J.-Y."/>
            <person name="Li Y."/>
            <person name="Zhao S.-W."/>
            <person name="Mao J.-F."/>
            <person name="Jia S.-G."/>
            <person name="Mao Y.-M."/>
        </authorList>
    </citation>
    <scope>NUCLEOTIDE SEQUENCE</scope>
    <source>
        <strain evidence="9">AT0</strain>
        <tissue evidence="9">Leaf</tissue>
    </source>
</reference>
<keyword evidence="6" id="KW-0687">Ribonucleoprotein</keyword>
<proteinExistence type="inferred from homology"/>